<evidence type="ECO:0000313" key="2">
    <source>
        <dbReference type="EMBL" id="CCJ29729.1"/>
    </source>
</evidence>
<evidence type="ECO:0000259" key="1">
    <source>
        <dbReference type="Pfam" id="PF20978"/>
    </source>
</evidence>
<evidence type="ECO:0000313" key="3">
    <source>
        <dbReference type="Proteomes" id="UP000010422"/>
    </source>
</evidence>
<organism evidence="3">
    <name type="scientific">Pneumocystis jirovecii</name>
    <name type="common">Human pneumocystis pneumonia agent</name>
    <dbReference type="NCBI Taxonomy" id="42068"/>
    <lineage>
        <taxon>Eukaryota</taxon>
        <taxon>Fungi</taxon>
        <taxon>Dikarya</taxon>
        <taxon>Ascomycota</taxon>
        <taxon>Taphrinomycotina</taxon>
        <taxon>Pneumocystomycetes</taxon>
        <taxon>Pneumocystaceae</taxon>
        <taxon>Pneumocystis</taxon>
    </lineage>
</organism>
<dbReference type="Proteomes" id="UP000010422">
    <property type="component" value="Unassembled WGS sequence"/>
</dbReference>
<accession>L0PCA2</accession>
<dbReference type="Pfam" id="PF20978">
    <property type="entry name" value="Gta3"/>
    <property type="match status" value="1"/>
</dbReference>
<name>L0PCA2_PNEJI</name>
<dbReference type="InterPro" id="IPR036113">
    <property type="entry name" value="Asp/Glu-ADT_sf_sub_c"/>
</dbReference>
<feature type="domain" description="Glutamyl-tRNA amidotransferase complex subunit Gta3" evidence="1">
    <location>
        <begin position="74"/>
        <end position="129"/>
    </location>
</feature>
<dbReference type="VEuPathDB" id="FungiDB:PNEJI1_001130"/>
<dbReference type="EMBL" id="CAKM01000211">
    <property type="protein sequence ID" value="CCJ29729.1"/>
    <property type="molecule type" value="Genomic_DNA"/>
</dbReference>
<dbReference type="SUPFAM" id="SSF141000">
    <property type="entry name" value="Glu-tRNAGln amidotransferase C subunit"/>
    <property type="match status" value="1"/>
</dbReference>
<proteinExistence type="predicted"/>
<sequence length="191" mass="22561">MFLRKNLIKYSIKTKYFFEKTNVFFLGLKKPVLRQYSNVVQSQIKETKLNDEVTKYLDKHIFKLEDFLCLKKDNTDGEINDKVLEHIFRMSLLSVPKDDEKEKIIKKIAKYVQFVKCIDDIDTSNVERLVTIRKDKPVRLILDEICEPEPVPEWNVLGLTKNKEADLVTTHIPKISQKYFFLTTVAKKCKK</sequence>
<dbReference type="InParanoid" id="L0PCA2"/>
<protein>
    <recommendedName>
        <fullName evidence="1">Glutamyl-tRNA amidotransferase complex subunit Gta3 domain-containing protein</fullName>
    </recommendedName>
</protein>
<dbReference type="InterPro" id="IPR049545">
    <property type="entry name" value="Gta3_dom"/>
</dbReference>
<reference evidence="2 3" key="1">
    <citation type="journal article" date="2012" name="MBio">
        <title>De novo assembly of the Pneumocystis jirovecii genome from a single bronchoalveolar lavage fluid specimen from a patient.</title>
        <authorList>
            <person name="Cisse O.H."/>
            <person name="Pagni M."/>
            <person name="Hauser P.M."/>
        </authorList>
    </citation>
    <scope>NUCLEOTIDE SEQUENCE [LARGE SCALE GENOMIC DNA]</scope>
    <source>
        <strain evidence="2 3">SE8</strain>
    </source>
</reference>
<comment type="caution">
    <text evidence="2">The sequence shown here is derived from an EMBL/GenBank/DDBJ whole genome shotgun (WGS) entry which is preliminary data.</text>
</comment>
<dbReference type="AlphaFoldDB" id="L0PCA2"/>
<gene>
    <name evidence="2" type="ORF">PNEJI1_001130</name>
</gene>
<dbReference type="GO" id="GO:0006450">
    <property type="term" value="P:regulation of translational fidelity"/>
    <property type="evidence" value="ECO:0007669"/>
    <property type="project" value="InterPro"/>
</dbReference>